<protein>
    <submittedName>
        <fullName evidence="1">Uncharacterized protein</fullName>
    </submittedName>
</protein>
<dbReference type="Proteomes" id="UP000265520">
    <property type="component" value="Unassembled WGS sequence"/>
</dbReference>
<evidence type="ECO:0000313" key="1">
    <source>
        <dbReference type="EMBL" id="MCI87746.1"/>
    </source>
</evidence>
<keyword evidence="2" id="KW-1185">Reference proteome</keyword>
<sequence>SGTCAWRRGIWRVALFYQTDQDFSLPVARRAE</sequence>
<reference evidence="1 2" key="1">
    <citation type="journal article" date="2018" name="Front. Plant Sci.">
        <title>Red Clover (Trifolium pratense) and Zigzag Clover (T. medium) - A Picture of Genomic Similarities and Differences.</title>
        <authorList>
            <person name="Dluhosova J."/>
            <person name="Istvanek J."/>
            <person name="Nedelnik J."/>
            <person name="Repkova J."/>
        </authorList>
    </citation>
    <scope>NUCLEOTIDE SEQUENCE [LARGE SCALE GENOMIC DNA]</scope>
    <source>
        <strain evidence="2">cv. 10/8</strain>
        <tissue evidence="1">Leaf</tissue>
    </source>
</reference>
<dbReference type="EMBL" id="LXQA011174430">
    <property type="protein sequence ID" value="MCI87746.1"/>
    <property type="molecule type" value="Genomic_DNA"/>
</dbReference>
<feature type="non-terminal residue" evidence="1">
    <location>
        <position position="1"/>
    </location>
</feature>
<name>A0A392VH69_9FABA</name>
<comment type="caution">
    <text evidence="1">The sequence shown here is derived from an EMBL/GenBank/DDBJ whole genome shotgun (WGS) entry which is preliminary data.</text>
</comment>
<dbReference type="AlphaFoldDB" id="A0A392VH69"/>
<evidence type="ECO:0000313" key="2">
    <source>
        <dbReference type="Proteomes" id="UP000265520"/>
    </source>
</evidence>
<accession>A0A392VH69</accession>
<proteinExistence type="predicted"/>
<organism evidence="1 2">
    <name type="scientific">Trifolium medium</name>
    <dbReference type="NCBI Taxonomy" id="97028"/>
    <lineage>
        <taxon>Eukaryota</taxon>
        <taxon>Viridiplantae</taxon>
        <taxon>Streptophyta</taxon>
        <taxon>Embryophyta</taxon>
        <taxon>Tracheophyta</taxon>
        <taxon>Spermatophyta</taxon>
        <taxon>Magnoliopsida</taxon>
        <taxon>eudicotyledons</taxon>
        <taxon>Gunneridae</taxon>
        <taxon>Pentapetalae</taxon>
        <taxon>rosids</taxon>
        <taxon>fabids</taxon>
        <taxon>Fabales</taxon>
        <taxon>Fabaceae</taxon>
        <taxon>Papilionoideae</taxon>
        <taxon>50 kb inversion clade</taxon>
        <taxon>NPAAA clade</taxon>
        <taxon>Hologalegina</taxon>
        <taxon>IRL clade</taxon>
        <taxon>Trifolieae</taxon>
        <taxon>Trifolium</taxon>
    </lineage>
</organism>